<sequence>MQNYTEITENTNLRASLPQILNNDKTALSNSSGIAWPTTPPPSDGRTCYRSDQKKLYMYADGGWKMIIDFAKTPLSVQDADAKYAAKSHNHDSAYARKAVDETFAKSVTITTNLTVGGIIYNTSDMKAKTDIRKITGALGKVKQLGGYTYKLKASGQASVGVLAQEVEAVDKHLVFKEEDKLAVNYNGLVAVLIEAVNELAQKVEKLEKGH</sequence>
<dbReference type="InterPro" id="IPR030392">
    <property type="entry name" value="S74_ICA"/>
</dbReference>
<dbReference type="EMBL" id="LDOU01000006">
    <property type="protein sequence ID" value="KLV10183.1"/>
    <property type="molecule type" value="Genomic_DNA"/>
</dbReference>
<dbReference type="AlphaFoldDB" id="A0A0J1HEZ6"/>
<keyword evidence="3" id="KW-1185">Reference proteome</keyword>
<protein>
    <recommendedName>
        <fullName evidence="1">Peptidase S74 domain-containing protein</fullName>
    </recommendedName>
</protein>
<proteinExistence type="predicted"/>
<name>A0A0J1HEZ6_9GAMM</name>
<gene>
    <name evidence="2" type="ORF">ABT57_06295</name>
</gene>
<reference evidence="2 3" key="1">
    <citation type="submission" date="2015-05" db="EMBL/GenBank/DDBJ databases">
        <title>Photobacterium galathea sp. nov.</title>
        <authorList>
            <person name="Machado H."/>
            <person name="Gram L."/>
        </authorList>
    </citation>
    <scope>NUCLEOTIDE SEQUENCE [LARGE SCALE GENOMIC DNA]</scope>
    <source>
        <strain evidence="2 3">DSM 22954</strain>
    </source>
</reference>
<dbReference type="PATRIC" id="fig|320778.3.peg.1357"/>
<dbReference type="PROSITE" id="PS51688">
    <property type="entry name" value="ICA"/>
    <property type="match status" value="1"/>
</dbReference>
<evidence type="ECO:0000259" key="1">
    <source>
        <dbReference type="PROSITE" id="PS51688"/>
    </source>
</evidence>
<comment type="caution">
    <text evidence="2">The sequence shown here is derived from an EMBL/GenBank/DDBJ whole genome shotgun (WGS) entry which is preliminary data.</text>
</comment>
<organism evidence="2 3">
    <name type="scientific">Photobacterium ganghwense</name>
    <dbReference type="NCBI Taxonomy" id="320778"/>
    <lineage>
        <taxon>Bacteria</taxon>
        <taxon>Pseudomonadati</taxon>
        <taxon>Pseudomonadota</taxon>
        <taxon>Gammaproteobacteria</taxon>
        <taxon>Vibrionales</taxon>
        <taxon>Vibrionaceae</taxon>
        <taxon>Photobacterium</taxon>
    </lineage>
</organism>
<feature type="domain" description="Peptidase S74" evidence="1">
    <location>
        <begin position="124"/>
        <end position="211"/>
    </location>
</feature>
<dbReference type="Pfam" id="PF13884">
    <property type="entry name" value="Peptidase_S74"/>
    <property type="match status" value="1"/>
</dbReference>
<accession>A0A0J1HEZ6</accession>
<dbReference type="RefSeq" id="WP_047884346.1">
    <property type="nucleotide sequence ID" value="NZ_LDOU01000006.1"/>
</dbReference>
<evidence type="ECO:0000313" key="3">
    <source>
        <dbReference type="Proteomes" id="UP000035909"/>
    </source>
</evidence>
<dbReference type="STRING" id="320778.ABT57_06295"/>
<dbReference type="Proteomes" id="UP000035909">
    <property type="component" value="Unassembled WGS sequence"/>
</dbReference>
<evidence type="ECO:0000313" key="2">
    <source>
        <dbReference type="EMBL" id="KLV10183.1"/>
    </source>
</evidence>
<dbReference type="OrthoDB" id="6683604at2"/>